<sequence length="142" mass="15821">MSEGTDQDWARQRSRAIAAHAAERDRREAAEAGQARELIAGFVRDARERGLPTRSLSAQGYDGRTRYRTGLRGWYLGADHTLAIGEDGEFYILTVPGSMRARLTGATVRPASPRLVIGEGARDGERISLRDLLRLRLERDDL</sequence>
<comment type="caution">
    <text evidence="1">The sequence shown here is derived from an EMBL/GenBank/DDBJ whole genome shotgun (WGS) entry which is preliminary data.</text>
</comment>
<proteinExistence type="predicted"/>
<dbReference type="Proteomes" id="UP001501570">
    <property type="component" value="Unassembled WGS sequence"/>
</dbReference>
<reference evidence="2" key="1">
    <citation type="journal article" date="2019" name="Int. J. Syst. Evol. Microbiol.">
        <title>The Global Catalogue of Microorganisms (GCM) 10K type strain sequencing project: providing services to taxonomists for standard genome sequencing and annotation.</title>
        <authorList>
            <consortium name="The Broad Institute Genomics Platform"/>
            <consortium name="The Broad Institute Genome Sequencing Center for Infectious Disease"/>
            <person name="Wu L."/>
            <person name="Ma J."/>
        </authorList>
    </citation>
    <scope>NUCLEOTIDE SEQUENCE [LARGE SCALE GENOMIC DNA]</scope>
    <source>
        <strain evidence="2">JCM 18304</strain>
    </source>
</reference>
<evidence type="ECO:0000313" key="1">
    <source>
        <dbReference type="EMBL" id="GAA5202234.1"/>
    </source>
</evidence>
<keyword evidence="2" id="KW-1185">Reference proteome</keyword>
<evidence type="ECO:0000313" key="2">
    <source>
        <dbReference type="Proteomes" id="UP001501570"/>
    </source>
</evidence>
<accession>A0ABP9SSZ0</accession>
<protein>
    <submittedName>
        <fullName evidence="1">Uncharacterized protein</fullName>
    </submittedName>
</protein>
<organism evidence="1 2">
    <name type="scientific">Rugosimonospora acidiphila</name>
    <dbReference type="NCBI Taxonomy" id="556531"/>
    <lineage>
        <taxon>Bacteria</taxon>
        <taxon>Bacillati</taxon>
        <taxon>Actinomycetota</taxon>
        <taxon>Actinomycetes</taxon>
        <taxon>Micromonosporales</taxon>
        <taxon>Micromonosporaceae</taxon>
        <taxon>Rugosimonospora</taxon>
    </lineage>
</organism>
<dbReference type="RefSeq" id="WP_345639332.1">
    <property type="nucleotide sequence ID" value="NZ_BAABJQ010000060.1"/>
</dbReference>
<name>A0ABP9SSZ0_9ACTN</name>
<gene>
    <name evidence="1" type="ORF">GCM10023322_83710</name>
</gene>
<dbReference type="EMBL" id="BAABJQ010000060">
    <property type="protein sequence ID" value="GAA5202234.1"/>
    <property type="molecule type" value="Genomic_DNA"/>
</dbReference>